<dbReference type="GO" id="GO:0005524">
    <property type="term" value="F:ATP binding"/>
    <property type="evidence" value="ECO:0007669"/>
    <property type="project" value="InterPro"/>
</dbReference>
<evidence type="ECO:0000313" key="6">
    <source>
        <dbReference type="Proteomes" id="UP000198243"/>
    </source>
</evidence>
<dbReference type="PANTHER" id="PTHR45674">
    <property type="entry name" value="DNA LIGASE 1/3 FAMILY MEMBER"/>
    <property type="match status" value="1"/>
</dbReference>
<dbReference type="AlphaFoldDB" id="A0A1C4YAS5"/>
<organism evidence="5 6">
    <name type="scientific">Micromonospora coriariae</name>
    <dbReference type="NCBI Taxonomy" id="285665"/>
    <lineage>
        <taxon>Bacteria</taxon>
        <taxon>Bacillati</taxon>
        <taxon>Actinomycetota</taxon>
        <taxon>Actinomycetes</taxon>
        <taxon>Micromonosporales</taxon>
        <taxon>Micromonosporaceae</taxon>
        <taxon>Micromonospora</taxon>
    </lineage>
</organism>
<evidence type="ECO:0000256" key="2">
    <source>
        <dbReference type="ARBA" id="ARBA00022598"/>
    </source>
</evidence>
<evidence type="ECO:0000259" key="4">
    <source>
        <dbReference type="PROSITE" id="PS50160"/>
    </source>
</evidence>
<gene>
    <name evidence="5" type="ORF">GA0070607_6503</name>
</gene>
<dbReference type="InterPro" id="IPR050191">
    <property type="entry name" value="ATP-dep_DNA_ligase"/>
</dbReference>
<dbReference type="GO" id="GO:0006281">
    <property type="term" value="P:DNA repair"/>
    <property type="evidence" value="ECO:0007669"/>
    <property type="project" value="InterPro"/>
</dbReference>
<dbReference type="PROSITE" id="PS50160">
    <property type="entry name" value="DNA_LIGASE_A3"/>
    <property type="match status" value="1"/>
</dbReference>
<dbReference type="GO" id="GO:0006310">
    <property type="term" value="P:DNA recombination"/>
    <property type="evidence" value="ECO:0007669"/>
    <property type="project" value="InterPro"/>
</dbReference>
<evidence type="ECO:0000256" key="3">
    <source>
        <dbReference type="ARBA" id="ARBA00034003"/>
    </source>
</evidence>
<protein>
    <submittedName>
        <fullName evidence="5">ATP-dependent DNA ligase</fullName>
    </submittedName>
</protein>
<dbReference type="GO" id="GO:0003910">
    <property type="term" value="F:DNA ligase (ATP) activity"/>
    <property type="evidence" value="ECO:0007669"/>
    <property type="project" value="UniProtKB-EC"/>
</dbReference>
<dbReference type="InterPro" id="IPR016059">
    <property type="entry name" value="DNA_ligase_ATP-dep_CS"/>
</dbReference>
<dbReference type="PANTHER" id="PTHR45674:SF4">
    <property type="entry name" value="DNA LIGASE 1"/>
    <property type="match status" value="1"/>
</dbReference>
<dbReference type="Pfam" id="PF01068">
    <property type="entry name" value="DNA_ligase_A_M"/>
    <property type="match status" value="1"/>
</dbReference>
<name>A0A1C4YAS5_9ACTN</name>
<dbReference type="PROSITE" id="PS00697">
    <property type="entry name" value="DNA_LIGASE_A1"/>
    <property type="match status" value="1"/>
</dbReference>
<dbReference type="CDD" id="cd07905">
    <property type="entry name" value="Adenylation_DNA_ligase_LigC"/>
    <property type="match status" value="1"/>
</dbReference>
<dbReference type="SUPFAM" id="SSF56091">
    <property type="entry name" value="DNA ligase/mRNA capping enzyme, catalytic domain"/>
    <property type="match status" value="1"/>
</dbReference>
<keyword evidence="6" id="KW-1185">Reference proteome</keyword>
<dbReference type="Gene3D" id="2.40.50.140">
    <property type="entry name" value="Nucleic acid-binding proteins"/>
    <property type="match status" value="1"/>
</dbReference>
<dbReference type="InterPro" id="IPR012340">
    <property type="entry name" value="NA-bd_OB-fold"/>
</dbReference>
<feature type="domain" description="ATP-dependent DNA ligase family profile" evidence="4">
    <location>
        <begin position="131"/>
        <end position="215"/>
    </location>
</feature>
<dbReference type="Gene3D" id="3.30.470.30">
    <property type="entry name" value="DNA ligase/mRNA capping enzyme"/>
    <property type="match status" value="1"/>
</dbReference>
<proteinExistence type="inferred from homology"/>
<dbReference type="InterPro" id="IPR012310">
    <property type="entry name" value="DNA_ligase_ATP-dep_cent"/>
</dbReference>
<reference evidence="6" key="1">
    <citation type="submission" date="2016-06" db="EMBL/GenBank/DDBJ databases">
        <authorList>
            <person name="Varghese N."/>
            <person name="Submissions Spin"/>
        </authorList>
    </citation>
    <scope>NUCLEOTIDE SEQUENCE [LARGE SCALE GENOMIC DNA]</scope>
    <source>
        <strain evidence="6">DSM 44875</strain>
    </source>
</reference>
<dbReference type="EMBL" id="LT607412">
    <property type="protein sequence ID" value="SCF17804.1"/>
    <property type="molecule type" value="Genomic_DNA"/>
</dbReference>
<keyword evidence="2 5" id="KW-0436">Ligase</keyword>
<accession>A0A1C4YAS5</accession>
<sequence length="345" mass="38427">MAWIGLAVTPARRRVGATEGLRPPLTPMLAKAVDAVPEASDLAYEPKWDGWRALAFRRPDGVYLQSRAGRDVTTYFPDITRAVTEAVEPGAVLDGELVVWEGERTNFAHLQRRVTAGAQLPDIARRHPAHYVVFDLLSAPPGRPLLDRPLHERRALLTQVLADAPAHLTLSPQTTDPDQAAEWMTTWTAAGIEGIVIKRLDGRYEPGRRGWQKVRAYRTTEAIIGGATPSINNPETLLLGRCDQHGRLRYTGRTTPLRPVQRAELAALLTPVGPEGSHPWPQPLPASWTGQLDRPQPLPYSPVIPTIVAEIDVDTAYEHHRWRHHVRYLRLRADMSASEVPLLIE</sequence>
<comment type="catalytic activity">
    <reaction evidence="3">
        <text>ATP + (deoxyribonucleotide)n-3'-hydroxyl + 5'-phospho-(deoxyribonucleotide)m = (deoxyribonucleotide)n+m + AMP + diphosphate.</text>
        <dbReference type="EC" id="6.5.1.1"/>
    </reaction>
</comment>
<dbReference type="InterPro" id="IPR044119">
    <property type="entry name" value="Adenylation_LigC-like"/>
</dbReference>
<comment type="similarity">
    <text evidence="1">Belongs to the ATP-dependent DNA ligase family.</text>
</comment>
<dbReference type="Proteomes" id="UP000198243">
    <property type="component" value="Chromosome I"/>
</dbReference>
<evidence type="ECO:0000256" key="1">
    <source>
        <dbReference type="ARBA" id="ARBA00007572"/>
    </source>
</evidence>
<evidence type="ECO:0000313" key="5">
    <source>
        <dbReference type="EMBL" id="SCF17804.1"/>
    </source>
</evidence>